<dbReference type="InterPro" id="IPR015378">
    <property type="entry name" value="Transposase-like_Mu_C"/>
</dbReference>
<evidence type="ECO:0000313" key="3">
    <source>
        <dbReference type="EMBL" id="MDV6233545.1"/>
    </source>
</evidence>
<feature type="compositionally biased region" description="Basic residues" evidence="1">
    <location>
        <begin position="515"/>
        <end position="526"/>
    </location>
</feature>
<sequence length="560" mass="61533">MDADKFDVAETGVLTASAEQWEQARTRFAVLSELADLSSIGTAVVEDAAQQLGVSPRRVYVLLSRLRNGGGAVTDLLVSAPSGGRGRSRVPTEVEVVIAEHINRDFLARQKLSVAALHRRIALACRRAGLPIPARNTVNARIAAMHPGRVARSRGGPDAARSRQSAGDVPPPVTAVLQQVQIDHTVVDLMIVDEYDRAPIGRPYLTIAIDVFSRCVPGFVVTLDPPSAVSVGLCLGRVCSDKSVWIDALGLGADVRWPMVGKPRALYVDNAAEFKSEALQRGCEQHGIDLGYRPPGRPHYGGIVERIIGTVMTQVHELPGTTFSNPTQRGRYDSEGTAALTLRELERWLILAVAAYHADVHTGLSRSPAAQWISSTDADTARSTSTVVGETAFLVDFLPVIRRRLTRTGFVIDHIQYFSNALKPWIARREKLGQFVIRRDPRDLSRVWVLDPDSGGGYVEVPYRTMSHPAVTSWEHRAAVVRLREHGRATIDEHALFAMIEKMRQVATSAERDTKRARRNRTRRAHLSSVTTPPNAMGPPESRPGTDQVPVPIFDDIEEW</sequence>
<dbReference type="RefSeq" id="WP_317549670.1">
    <property type="nucleotide sequence ID" value="NZ_JAWLKE010000011.1"/>
</dbReference>
<organism evidence="3 4">
    <name type="scientific">Rhodococcus cercidiphylli</name>
    <dbReference type="NCBI Taxonomy" id="489916"/>
    <lineage>
        <taxon>Bacteria</taxon>
        <taxon>Bacillati</taxon>
        <taxon>Actinomycetota</taxon>
        <taxon>Actinomycetes</taxon>
        <taxon>Mycobacteriales</taxon>
        <taxon>Nocardiaceae</taxon>
        <taxon>Rhodococcus</taxon>
    </lineage>
</organism>
<feature type="domain" description="Integrase catalytic" evidence="2">
    <location>
        <begin position="166"/>
        <end position="376"/>
    </location>
</feature>
<dbReference type="EMBL" id="JAWLKE010000011">
    <property type="protein sequence ID" value="MDV6233545.1"/>
    <property type="molecule type" value="Genomic_DNA"/>
</dbReference>
<evidence type="ECO:0000256" key="1">
    <source>
        <dbReference type="SAM" id="MobiDB-lite"/>
    </source>
</evidence>
<proteinExistence type="predicted"/>
<dbReference type="InterPro" id="IPR001584">
    <property type="entry name" value="Integrase_cat-core"/>
</dbReference>
<gene>
    <name evidence="3" type="ORF">R3P95_23570</name>
</gene>
<dbReference type="InterPro" id="IPR036397">
    <property type="entry name" value="RNaseH_sf"/>
</dbReference>
<dbReference type="Gene3D" id="3.30.420.10">
    <property type="entry name" value="Ribonuclease H-like superfamily/Ribonuclease H"/>
    <property type="match status" value="1"/>
</dbReference>
<evidence type="ECO:0000313" key="4">
    <source>
        <dbReference type="Proteomes" id="UP001185899"/>
    </source>
</evidence>
<dbReference type="SUPFAM" id="SSF53098">
    <property type="entry name" value="Ribonuclease H-like"/>
    <property type="match status" value="1"/>
</dbReference>
<feature type="region of interest" description="Disordered" evidence="1">
    <location>
        <begin position="149"/>
        <end position="171"/>
    </location>
</feature>
<dbReference type="InterPro" id="IPR012337">
    <property type="entry name" value="RNaseH-like_sf"/>
</dbReference>
<reference evidence="3 4" key="1">
    <citation type="submission" date="2023-10" db="EMBL/GenBank/DDBJ databases">
        <title>Development of a sustainable strategy for remediation of hydrocarbon-contaminated territories based on the waste exchange concept.</title>
        <authorList>
            <person name="Krivoruchko A."/>
        </authorList>
    </citation>
    <scope>NUCLEOTIDE SEQUENCE [LARGE SCALE GENOMIC DNA]</scope>
    <source>
        <strain evidence="3 4">IEGM 1322</strain>
    </source>
</reference>
<dbReference type="Proteomes" id="UP001185899">
    <property type="component" value="Unassembled WGS sequence"/>
</dbReference>
<dbReference type="Pfam" id="PF09299">
    <property type="entry name" value="Mu-transpos_C"/>
    <property type="match status" value="1"/>
</dbReference>
<keyword evidence="4" id="KW-1185">Reference proteome</keyword>
<name>A0ABU4B4X8_9NOCA</name>
<protein>
    <submittedName>
        <fullName evidence="3">DDE-type integrase/transposase/recombinase</fullName>
    </submittedName>
</protein>
<dbReference type="PROSITE" id="PS50994">
    <property type="entry name" value="INTEGRASE"/>
    <property type="match status" value="1"/>
</dbReference>
<feature type="region of interest" description="Disordered" evidence="1">
    <location>
        <begin position="508"/>
        <end position="560"/>
    </location>
</feature>
<evidence type="ECO:0000259" key="2">
    <source>
        <dbReference type="PROSITE" id="PS50994"/>
    </source>
</evidence>
<comment type="caution">
    <text evidence="3">The sequence shown here is derived from an EMBL/GenBank/DDBJ whole genome shotgun (WGS) entry which is preliminary data.</text>
</comment>
<accession>A0ABU4B4X8</accession>